<dbReference type="AlphaFoldDB" id="A0A5Q2F9G8"/>
<feature type="domain" description="Methylmalonyl-CoA mutase alpha/beta chain catalytic" evidence="6">
    <location>
        <begin position="232"/>
        <end position="478"/>
    </location>
</feature>
<dbReference type="Gene3D" id="3.20.20.240">
    <property type="entry name" value="Methylmalonyl-CoA mutase"/>
    <property type="match status" value="1"/>
</dbReference>
<dbReference type="PANTHER" id="PTHR48101">
    <property type="entry name" value="METHYLMALONYL-COA MUTASE, MITOCHONDRIAL-RELATED"/>
    <property type="match status" value="1"/>
</dbReference>
<comment type="subunit">
    <text evidence="3">Heterodimer of an alpha and a beta chain.</text>
</comment>
<dbReference type="InterPro" id="IPR004608">
    <property type="entry name" value="MMCoA_mutase_b"/>
</dbReference>
<comment type="catalytic activity">
    <reaction evidence="1">
        <text>(R)-methylmalonyl-CoA = succinyl-CoA</text>
        <dbReference type="Rhea" id="RHEA:22888"/>
        <dbReference type="ChEBI" id="CHEBI:57292"/>
        <dbReference type="ChEBI" id="CHEBI:57326"/>
        <dbReference type="EC" id="5.4.99.2"/>
    </reaction>
</comment>
<proteinExistence type="predicted"/>
<name>A0A5Q2F9G8_9ACTN</name>
<evidence type="ECO:0000256" key="3">
    <source>
        <dbReference type="ARBA" id="ARBA00011870"/>
    </source>
</evidence>
<dbReference type="PANTHER" id="PTHR48101:SF4">
    <property type="entry name" value="METHYLMALONYL-COA MUTASE, MITOCHONDRIAL"/>
    <property type="match status" value="1"/>
</dbReference>
<feature type="compositionally biased region" description="Polar residues" evidence="5">
    <location>
        <begin position="1"/>
        <end position="10"/>
    </location>
</feature>
<sequence>MTTPTTQSTRDIPPDVGTEEPPGFILAGDFPTPTEADWRAAAGKVLNRKRPPERQLTPDEAVGRLRRATVDDVTIDPLYTREGVTEDLGYPGVMPFVRGTTVRRGQMDAWDVRALHEDPEVAFTRKAVLTDLERGVTSLWLRLDPDAIAPGDLGEVLADVLLDLAKVEVSSRTDQVAAAEALLSLVEASGKDRAALSVNLGLDPIGFAADQGVAADLSGMAPWVARLEGYTQSRPFVVDATLWHNAGAGDVHEVAWALATGLEYVRALVEQGLPLDDAFDAMIFRVTASCDEFATIARLRALRRCWARIGEVLGVAEDRRGARQHAVTSWRELTRDDPYVNMLRGTISTFSAAVGGAEAITTLPFDTARGLPGELSRRVARNTQIVLAEESNIGRVNDPAGGTWYIESLTDEIADAAWSAFQEVEAAGGMVAALADGLPTRILADLNEKRRHLLATRQRPLTGVSEFPNTSEPALDVRPRPEAPAGNGLVRHRDAEVFEALRDRTGDSGQAVFLACLGSRRDFGGREGFASNLFHIAGLATPSCEGGSTDEVVAAWRATGTPVAVLCSSATVYAEQGLEVAAALKEAGARTLLLAGSLKELGDPARASALIDGTIALGVDVVEVLTTTLDTLGVAR</sequence>
<protein>
    <recommendedName>
        <fullName evidence="4">Methylmalonyl-CoA mutase small subunit</fullName>
        <ecNumber evidence="4">5.4.99.2</ecNumber>
    </recommendedName>
</protein>
<dbReference type="CDD" id="cd03677">
    <property type="entry name" value="MM_CoA_mutase_beta"/>
    <property type="match status" value="1"/>
</dbReference>
<dbReference type="Gene3D" id="1.10.196.20">
    <property type="match status" value="1"/>
</dbReference>
<dbReference type="GO" id="GO:0005737">
    <property type="term" value="C:cytoplasm"/>
    <property type="evidence" value="ECO:0007669"/>
    <property type="project" value="TreeGrafter"/>
</dbReference>
<evidence type="ECO:0000256" key="1">
    <source>
        <dbReference type="ARBA" id="ARBA00000290"/>
    </source>
</evidence>
<dbReference type="GO" id="GO:0019652">
    <property type="term" value="P:lactate fermentation to propionate and acetate"/>
    <property type="evidence" value="ECO:0007669"/>
    <property type="project" value="InterPro"/>
</dbReference>
<dbReference type="GO" id="GO:0019678">
    <property type="term" value="P:propionate metabolic process, methylmalonyl pathway"/>
    <property type="evidence" value="ECO:0007669"/>
    <property type="project" value="TreeGrafter"/>
</dbReference>
<evidence type="ECO:0000256" key="5">
    <source>
        <dbReference type="SAM" id="MobiDB-lite"/>
    </source>
</evidence>
<keyword evidence="8" id="KW-1185">Reference proteome</keyword>
<dbReference type="GO" id="GO:0004494">
    <property type="term" value="F:methylmalonyl-CoA mutase activity"/>
    <property type="evidence" value="ECO:0007669"/>
    <property type="project" value="UniProtKB-UniRule"/>
</dbReference>
<evidence type="ECO:0000313" key="8">
    <source>
        <dbReference type="Proteomes" id="UP000386847"/>
    </source>
</evidence>
<accession>A0A5Q2F9G8</accession>
<evidence type="ECO:0000259" key="6">
    <source>
        <dbReference type="Pfam" id="PF01642"/>
    </source>
</evidence>
<comment type="pathway">
    <text evidence="2">Metabolic intermediate metabolism; propanoyl-CoA degradation; succinyl-CoA from propanoyl-CoA: step 3/3.</text>
</comment>
<evidence type="ECO:0000256" key="2">
    <source>
        <dbReference type="ARBA" id="ARBA00005146"/>
    </source>
</evidence>
<dbReference type="NCBIfam" id="TIGR00642">
    <property type="entry name" value="mmCoA_mut_beta"/>
    <property type="match status" value="1"/>
</dbReference>
<keyword evidence="7" id="KW-0413">Isomerase</keyword>
<feature type="region of interest" description="Disordered" evidence="5">
    <location>
        <begin position="463"/>
        <end position="487"/>
    </location>
</feature>
<dbReference type="InterPro" id="IPR016176">
    <property type="entry name" value="Cbl-dep_enz_cat"/>
</dbReference>
<dbReference type="Proteomes" id="UP000386847">
    <property type="component" value="Chromosome"/>
</dbReference>
<organism evidence="7 8">
    <name type="scientific">Raineyella fluvialis</name>
    <dbReference type="NCBI Taxonomy" id="2662261"/>
    <lineage>
        <taxon>Bacteria</taxon>
        <taxon>Bacillati</taxon>
        <taxon>Actinomycetota</taxon>
        <taxon>Actinomycetes</taxon>
        <taxon>Propionibacteriales</taxon>
        <taxon>Propionibacteriaceae</taxon>
        <taxon>Raineyella</taxon>
    </lineage>
</organism>
<gene>
    <name evidence="7" type="primary">mutA</name>
    <name evidence="7" type="ORF">Rai3103_07560</name>
</gene>
<dbReference type="KEGG" id="rain:Rai3103_07560"/>
<dbReference type="Gene3D" id="3.40.50.280">
    <property type="entry name" value="Cobalamin-binding domain"/>
    <property type="match status" value="1"/>
</dbReference>
<dbReference type="InterPro" id="IPR024067">
    <property type="entry name" value="Me-malonyl-CoA_mutase_sm_su_N"/>
</dbReference>
<evidence type="ECO:0000313" key="7">
    <source>
        <dbReference type="EMBL" id="QGF23542.1"/>
    </source>
</evidence>
<dbReference type="GO" id="GO:0031419">
    <property type="term" value="F:cobalamin binding"/>
    <property type="evidence" value="ECO:0007669"/>
    <property type="project" value="UniProtKB-KW"/>
</dbReference>
<dbReference type="UniPathway" id="UPA00945">
    <property type="reaction ID" value="UER00910"/>
</dbReference>
<evidence type="ECO:0000256" key="4">
    <source>
        <dbReference type="NCBIfam" id="TIGR00642"/>
    </source>
</evidence>
<dbReference type="EMBL" id="CP045725">
    <property type="protein sequence ID" value="QGF23542.1"/>
    <property type="molecule type" value="Genomic_DNA"/>
</dbReference>
<dbReference type="RefSeq" id="WP_153572073.1">
    <property type="nucleotide sequence ID" value="NZ_CP045725.1"/>
</dbReference>
<dbReference type="Pfam" id="PF01642">
    <property type="entry name" value="MM_CoA_mutase"/>
    <property type="match status" value="1"/>
</dbReference>
<dbReference type="InterPro" id="IPR006099">
    <property type="entry name" value="MeMalonylCoA_mutase_a/b_cat"/>
</dbReference>
<reference evidence="7 8" key="1">
    <citation type="submission" date="2019-10" db="EMBL/GenBank/DDBJ databases">
        <title>Genomic analysis of Raineyella sp. CBA3103.</title>
        <authorList>
            <person name="Roh S.W."/>
        </authorList>
    </citation>
    <scope>NUCLEOTIDE SEQUENCE [LARGE SCALE GENOMIC DNA]</scope>
    <source>
        <strain evidence="7 8">CBA3103</strain>
    </source>
</reference>
<dbReference type="EC" id="5.4.99.2" evidence="4"/>
<feature type="region of interest" description="Disordered" evidence="5">
    <location>
        <begin position="1"/>
        <end position="22"/>
    </location>
</feature>
<dbReference type="SUPFAM" id="SSF51703">
    <property type="entry name" value="Cobalamin (vitamin B12)-dependent enzymes"/>
    <property type="match status" value="1"/>
</dbReference>